<accession>A0AAD8BWF9</accession>
<evidence type="ECO:0000256" key="1">
    <source>
        <dbReference type="SAM" id="MobiDB-lite"/>
    </source>
</evidence>
<feature type="region of interest" description="Disordered" evidence="1">
    <location>
        <begin position="53"/>
        <end position="75"/>
    </location>
</feature>
<dbReference type="AlphaFoldDB" id="A0AAD8BWF9"/>
<name>A0AAD8BWF9_BIOPF</name>
<reference evidence="2" key="2">
    <citation type="submission" date="2023-04" db="EMBL/GenBank/DDBJ databases">
        <authorList>
            <person name="Bu L."/>
            <person name="Lu L."/>
            <person name="Laidemitt M.R."/>
            <person name="Zhang S.M."/>
            <person name="Mutuku M."/>
            <person name="Mkoji G."/>
            <person name="Steinauer M."/>
            <person name="Loker E.S."/>
        </authorList>
    </citation>
    <scope>NUCLEOTIDE SEQUENCE</scope>
    <source>
        <strain evidence="2">KasaAsao</strain>
        <tissue evidence="2">Whole Snail</tissue>
    </source>
</reference>
<protein>
    <submittedName>
        <fullName evidence="2">Uncharacterized protein</fullName>
    </submittedName>
</protein>
<keyword evidence="3" id="KW-1185">Reference proteome</keyword>
<comment type="caution">
    <text evidence="2">The sequence shown here is derived from an EMBL/GenBank/DDBJ whole genome shotgun (WGS) entry which is preliminary data.</text>
</comment>
<gene>
    <name evidence="2" type="ORF">Bpfe_008589</name>
</gene>
<proteinExistence type="predicted"/>
<evidence type="ECO:0000313" key="2">
    <source>
        <dbReference type="EMBL" id="KAK0062096.1"/>
    </source>
</evidence>
<sequence length="515" mass="58722">MENEKNFCDQLDLLFDVAHQEAQSLIAVAEDWEFLVAQREGRRGYMAGIDRDAERKKEMSNKKEQDIKKRKERSDREVAALLEKETCELSCESSTPEQSDEEYNHDVAAALDRTKVSDREAVYLLASAAHARIEHRESEANSIQNAFSPNGQLVIHWDGKLLPRVTNQGKVDRLAVIVTGHNVEQLLGVPKLVSGTGERQASAVITCIDNWKLRDNFVGMCFDTTVSNTGRHTGACHLIEERLSKDLHLPCRHHILEIVVEKVFTAMKIEASSGPDIAIFKRFRDFWQDIDQTNFDTASDEVAITSFKERVIRFAETTLAISQPRDDYEELLELTIIFLGGSPPKVYVEAWFQAPFSVYAPANDLHLLGQWTSYKNPTICQATSVAFRRHLWYLSELLVYFAFFDERVGLEERERDGAEHGHNSWSYATPNTSNVETWKENDDYQEAFRIVQGLKVVNDCAERGVKLIQEYNSILTNYDQQKQYLLQLVQQHCHVLSDSKKTTAVSGLTGQPKLM</sequence>
<dbReference type="PANTHER" id="PTHR46113">
    <property type="entry name" value="SNAC DOMAIN-CONTAINING PROTEIN"/>
    <property type="match status" value="1"/>
</dbReference>
<organism evidence="2 3">
    <name type="scientific">Biomphalaria pfeifferi</name>
    <name type="common">Bloodfluke planorb</name>
    <name type="synonym">Freshwater snail</name>
    <dbReference type="NCBI Taxonomy" id="112525"/>
    <lineage>
        <taxon>Eukaryota</taxon>
        <taxon>Metazoa</taxon>
        <taxon>Spiralia</taxon>
        <taxon>Lophotrochozoa</taxon>
        <taxon>Mollusca</taxon>
        <taxon>Gastropoda</taxon>
        <taxon>Heterobranchia</taxon>
        <taxon>Euthyneura</taxon>
        <taxon>Panpulmonata</taxon>
        <taxon>Hygrophila</taxon>
        <taxon>Lymnaeoidea</taxon>
        <taxon>Planorbidae</taxon>
        <taxon>Biomphalaria</taxon>
    </lineage>
</organism>
<dbReference type="Proteomes" id="UP001233172">
    <property type="component" value="Unassembled WGS sequence"/>
</dbReference>
<evidence type="ECO:0000313" key="3">
    <source>
        <dbReference type="Proteomes" id="UP001233172"/>
    </source>
</evidence>
<dbReference type="PANTHER" id="PTHR46113:SF1">
    <property type="entry name" value="PEPTIDASE M17 LEUCYL AMINOPEPTIDASE N-TERMINAL DOMAIN-CONTAINING PROTEIN"/>
    <property type="match status" value="1"/>
</dbReference>
<reference evidence="2" key="1">
    <citation type="journal article" date="2023" name="PLoS Negl. Trop. Dis.">
        <title>A genome sequence for Biomphalaria pfeifferi, the major vector snail for the human-infecting parasite Schistosoma mansoni.</title>
        <authorList>
            <person name="Bu L."/>
            <person name="Lu L."/>
            <person name="Laidemitt M.R."/>
            <person name="Zhang S.M."/>
            <person name="Mutuku M."/>
            <person name="Mkoji G."/>
            <person name="Steinauer M."/>
            <person name="Loker E.S."/>
        </authorList>
    </citation>
    <scope>NUCLEOTIDE SEQUENCE</scope>
    <source>
        <strain evidence="2">KasaAsao</strain>
    </source>
</reference>
<dbReference type="EMBL" id="JASAOG010000027">
    <property type="protein sequence ID" value="KAK0062096.1"/>
    <property type="molecule type" value="Genomic_DNA"/>
</dbReference>